<gene>
    <name evidence="1" type="ORF">BDN72DRAFT_835648</name>
</gene>
<organism evidence="1 2">
    <name type="scientific">Pluteus cervinus</name>
    <dbReference type="NCBI Taxonomy" id="181527"/>
    <lineage>
        <taxon>Eukaryota</taxon>
        <taxon>Fungi</taxon>
        <taxon>Dikarya</taxon>
        <taxon>Basidiomycota</taxon>
        <taxon>Agaricomycotina</taxon>
        <taxon>Agaricomycetes</taxon>
        <taxon>Agaricomycetidae</taxon>
        <taxon>Agaricales</taxon>
        <taxon>Pluteineae</taxon>
        <taxon>Pluteaceae</taxon>
        <taxon>Pluteus</taxon>
    </lineage>
</organism>
<protein>
    <submittedName>
        <fullName evidence="1">Uncharacterized protein</fullName>
    </submittedName>
</protein>
<name>A0ACD3B4Q3_9AGAR</name>
<evidence type="ECO:0000313" key="2">
    <source>
        <dbReference type="Proteomes" id="UP000308600"/>
    </source>
</evidence>
<dbReference type="Proteomes" id="UP000308600">
    <property type="component" value="Unassembled WGS sequence"/>
</dbReference>
<dbReference type="EMBL" id="ML208281">
    <property type="protein sequence ID" value="TFK72780.1"/>
    <property type="molecule type" value="Genomic_DNA"/>
</dbReference>
<evidence type="ECO:0000313" key="1">
    <source>
        <dbReference type="EMBL" id="TFK72780.1"/>
    </source>
</evidence>
<sequence length="292" mass="32743">MFDLQFSLGALEIGTIVSGVLFGITTSQAYVYCQKYPTDSIRLRTLVPVIWFLELFHAITTFEGFYEVSILNVGLRMSPIGYTLALLSSGTLISLVQAYFTYRIQVVTERRWLTCICWAFSALRFVGTTWLAALLFVVTLEDFSAKWTPLAITVWLIGAFADVIIATSLSVDLIRKRKEAIFGRRILDKIITTTIQTGLVTSFATIALVVCFIAMPDNLIWAAVGSSLPKMFSISLLSSLNARDSLSSGNRTDMSSMHFCRDRRDRGKRLLRWSRVDFQPSISTLDAERSPV</sequence>
<reference evidence="1 2" key="1">
    <citation type="journal article" date="2019" name="Nat. Ecol. Evol.">
        <title>Megaphylogeny resolves global patterns of mushroom evolution.</title>
        <authorList>
            <person name="Varga T."/>
            <person name="Krizsan K."/>
            <person name="Foldi C."/>
            <person name="Dima B."/>
            <person name="Sanchez-Garcia M."/>
            <person name="Sanchez-Ramirez S."/>
            <person name="Szollosi G.J."/>
            <person name="Szarkandi J.G."/>
            <person name="Papp V."/>
            <person name="Albert L."/>
            <person name="Andreopoulos W."/>
            <person name="Angelini C."/>
            <person name="Antonin V."/>
            <person name="Barry K.W."/>
            <person name="Bougher N.L."/>
            <person name="Buchanan P."/>
            <person name="Buyck B."/>
            <person name="Bense V."/>
            <person name="Catcheside P."/>
            <person name="Chovatia M."/>
            <person name="Cooper J."/>
            <person name="Damon W."/>
            <person name="Desjardin D."/>
            <person name="Finy P."/>
            <person name="Geml J."/>
            <person name="Haridas S."/>
            <person name="Hughes K."/>
            <person name="Justo A."/>
            <person name="Karasinski D."/>
            <person name="Kautmanova I."/>
            <person name="Kiss B."/>
            <person name="Kocsube S."/>
            <person name="Kotiranta H."/>
            <person name="LaButti K.M."/>
            <person name="Lechner B.E."/>
            <person name="Liimatainen K."/>
            <person name="Lipzen A."/>
            <person name="Lukacs Z."/>
            <person name="Mihaltcheva S."/>
            <person name="Morgado L.N."/>
            <person name="Niskanen T."/>
            <person name="Noordeloos M.E."/>
            <person name="Ohm R.A."/>
            <person name="Ortiz-Santana B."/>
            <person name="Ovrebo C."/>
            <person name="Racz N."/>
            <person name="Riley R."/>
            <person name="Savchenko A."/>
            <person name="Shiryaev A."/>
            <person name="Soop K."/>
            <person name="Spirin V."/>
            <person name="Szebenyi C."/>
            <person name="Tomsovsky M."/>
            <person name="Tulloss R.E."/>
            <person name="Uehling J."/>
            <person name="Grigoriev I.V."/>
            <person name="Vagvolgyi C."/>
            <person name="Papp T."/>
            <person name="Martin F.M."/>
            <person name="Miettinen O."/>
            <person name="Hibbett D.S."/>
            <person name="Nagy L.G."/>
        </authorList>
    </citation>
    <scope>NUCLEOTIDE SEQUENCE [LARGE SCALE GENOMIC DNA]</scope>
    <source>
        <strain evidence="1 2">NL-1719</strain>
    </source>
</reference>
<keyword evidence="2" id="KW-1185">Reference proteome</keyword>
<proteinExistence type="predicted"/>
<accession>A0ACD3B4Q3</accession>